<gene>
    <name evidence="4" type="ORF">R3Q59_36830</name>
</gene>
<evidence type="ECO:0000259" key="2">
    <source>
        <dbReference type="Pfam" id="PF02771"/>
    </source>
</evidence>
<dbReference type="Gene3D" id="1.10.540.10">
    <property type="entry name" value="Acyl-CoA dehydrogenase/oxidase, N-terminal domain"/>
    <property type="match status" value="1"/>
</dbReference>
<dbReference type="SUPFAM" id="SSF56645">
    <property type="entry name" value="Acyl-CoA dehydrogenase NM domain-like"/>
    <property type="match status" value="1"/>
</dbReference>
<dbReference type="InterPro" id="IPR013107">
    <property type="entry name" value="Acyl-CoA_DH_C"/>
</dbReference>
<dbReference type="PIRSF" id="PIRSF016578">
    <property type="entry name" value="HsaA"/>
    <property type="match status" value="1"/>
</dbReference>
<keyword evidence="1" id="KW-0560">Oxidoreductase</keyword>
<dbReference type="Proteomes" id="UP001185737">
    <property type="component" value="Unassembled WGS sequence"/>
</dbReference>
<feature type="domain" description="Acyl-CoA dehydrogenase/oxidase N-terminal" evidence="2">
    <location>
        <begin position="34"/>
        <end position="102"/>
    </location>
</feature>
<dbReference type="Pfam" id="PF08028">
    <property type="entry name" value="Acyl-CoA_dh_2"/>
    <property type="match status" value="1"/>
</dbReference>
<evidence type="ECO:0000256" key="1">
    <source>
        <dbReference type="ARBA" id="ARBA00023002"/>
    </source>
</evidence>
<name>A0ABU4CR69_RHOJO</name>
<dbReference type="Gene3D" id="1.20.140.10">
    <property type="entry name" value="Butyryl-CoA Dehydrogenase, subunit A, domain 3"/>
    <property type="match status" value="1"/>
</dbReference>
<comment type="caution">
    <text evidence="4">The sequence shown here is derived from an EMBL/GenBank/DDBJ whole genome shotgun (WGS) entry which is preliminary data.</text>
</comment>
<reference evidence="4 5" key="1">
    <citation type="submission" date="2023-10" db="EMBL/GenBank/DDBJ databases">
        <title>Development of a sustainable strategy for remediation of hydrocarbon-contaminated territories based on the waste exchange concept.</title>
        <authorList>
            <person name="Krivoruchko A."/>
        </authorList>
    </citation>
    <scope>NUCLEOTIDE SEQUENCE [LARGE SCALE GENOMIC DNA]</scope>
    <source>
        <strain evidence="4 5">IEGM 60</strain>
    </source>
</reference>
<evidence type="ECO:0000313" key="5">
    <source>
        <dbReference type="Proteomes" id="UP001185737"/>
    </source>
</evidence>
<dbReference type="Pfam" id="PF02771">
    <property type="entry name" value="Acyl-CoA_dh_N"/>
    <property type="match status" value="1"/>
</dbReference>
<protein>
    <submittedName>
        <fullName evidence="4">Acyl-CoA dehydrogenase family protein</fullName>
    </submittedName>
</protein>
<dbReference type="InterPro" id="IPR009100">
    <property type="entry name" value="AcylCoA_DH/oxidase_NM_dom_sf"/>
</dbReference>
<dbReference type="EMBL" id="JAWLKA010000032">
    <property type="protein sequence ID" value="MDV6286051.1"/>
    <property type="molecule type" value="Genomic_DNA"/>
</dbReference>
<evidence type="ECO:0000259" key="3">
    <source>
        <dbReference type="Pfam" id="PF08028"/>
    </source>
</evidence>
<feature type="domain" description="Acyl-CoA dehydrogenase C-terminal" evidence="3">
    <location>
        <begin position="246"/>
        <end position="377"/>
    </location>
</feature>
<dbReference type="RefSeq" id="WP_167114308.1">
    <property type="nucleotide sequence ID" value="NZ_JAWLKA010000032.1"/>
</dbReference>
<organism evidence="4 5">
    <name type="scientific">Rhodococcus jostii</name>
    <dbReference type="NCBI Taxonomy" id="132919"/>
    <lineage>
        <taxon>Bacteria</taxon>
        <taxon>Bacillati</taxon>
        <taxon>Actinomycetota</taxon>
        <taxon>Actinomycetes</taxon>
        <taxon>Mycobacteriales</taxon>
        <taxon>Nocardiaceae</taxon>
        <taxon>Rhodococcus</taxon>
    </lineage>
</organism>
<dbReference type="InterPro" id="IPR037069">
    <property type="entry name" value="AcylCoA_DH/ox_N_sf"/>
</dbReference>
<dbReference type="InterPro" id="IPR046373">
    <property type="entry name" value="Acyl-CoA_Oxase/DH_mid-dom_sf"/>
</dbReference>
<sequence length="399" mass="42927">MAQLASTELPDRDKIQVSDADLVARAAALVPLIREYAEQGTKDRHIAPEVIDAISEAGLFHLMVPTRWGGQGASFKTAVDVTAEIARGDGSTGWVTALMMVATGFASTFSMQAQEDVFGVNPNARICGIFSPGDRSEPVEGGYLMSGRWPYASGSFAAQWASLTITLEDGEQGMALVPAEAFTIEPTWFVAGMQGTGSDTVVVKDHFVPEYRVQRVKDMFASNFRSPFTEERTASMPFNAVAAGILVAPQIGLGRHALELTRAKLPLKPVAYTAYRQAKESPTHQIGVAKAATKLRLAEMLMAGMCSDIDTAAESHQLPNLEVLARIRNDTGVVAELIKEEIDYLLTANGAGSFADVNVLGRVWRDSETAARHALVTPEIGREAYGRQLLGNDDPTIGL</sequence>
<dbReference type="InterPro" id="IPR013786">
    <property type="entry name" value="AcylCoA_DH/ox_N"/>
</dbReference>
<proteinExistence type="predicted"/>
<accession>A0ABU4CR69</accession>
<keyword evidence="5" id="KW-1185">Reference proteome</keyword>
<evidence type="ECO:0000313" key="4">
    <source>
        <dbReference type="EMBL" id="MDV6286051.1"/>
    </source>
</evidence>
<dbReference type="Gene3D" id="2.40.110.10">
    <property type="entry name" value="Butyryl-CoA Dehydrogenase, subunit A, domain 2"/>
    <property type="match status" value="1"/>
</dbReference>